<sequence length="116" mass="13198">MGSASYGENLTFDITCIFDEIDSRYVRNFPINVPLLCGGGFGDEYFTPELWEIATLDNVGEISQSIVDVFDGFPKKWFDSVSTRQKFVDELYPHIREKYEESGAIKKVLSGWPKNA</sequence>
<protein>
    <submittedName>
        <fullName evidence="1">Uncharacterized protein</fullName>
    </submittedName>
</protein>
<name>A0AAJ1AT50_ECOLX</name>
<organism evidence="1 2">
    <name type="scientific">Escherichia coli</name>
    <dbReference type="NCBI Taxonomy" id="562"/>
    <lineage>
        <taxon>Bacteria</taxon>
        <taxon>Pseudomonadati</taxon>
        <taxon>Pseudomonadota</taxon>
        <taxon>Gammaproteobacteria</taxon>
        <taxon>Enterobacterales</taxon>
        <taxon>Enterobacteriaceae</taxon>
        <taxon>Escherichia</taxon>
    </lineage>
</organism>
<comment type="caution">
    <text evidence="1">The sequence shown here is derived from an EMBL/GenBank/DDBJ whole genome shotgun (WGS) entry which is preliminary data.</text>
</comment>
<accession>A0AAJ1AT50</accession>
<dbReference type="Proteomes" id="UP000225264">
    <property type="component" value="Unassembled WGS sequence"/>
</dbReference>
<reference evidence="1 2" key="1">
    <citation type="submission" date="2020-06" db="EMBL/GenBank/DDBJ databases">
        <title>Genomic analysis of Escherichia coli Ec98 resistant to antibiotic.</title>
        <authorList>
            <person name="Campos L."/>
        </authorList>
    </citation>
    <scope>NUCLEOTIDE SEQUENCE [LARGE SCALE GENOMIC DNA]</scope>
    <source>
        <strain evidence="1 2">UFU_EC98</strain>
    </source>
</reference>
<proteinExistence type="predicted"/>
<dbReference type="EMBL" id="JACCJF010000047">
    <property type="protein sequence ID" value="MBZ4695886.1"/>
    <property type="molecule type" value="Genomic_DNA"/>
</dbReference>
<dbReference type="AlphaFoldDB" id="A0AAJ1AT50"/>
<gene>
    <name evidence="1" type="ORF">CQ842_23085</name>
</gene>
<evidence type="ECO:0000313" key="2">
    <source>
        <dbReference type="Proteomes" id="UP000225264"/>
    </source>
</evidence>
<evidence type="ECO:0000313" key="1">
    <source>
        <dbReference type="EMBL" id="MBZ4695886.1"/>
    </source>
</evidence>
<dbReference type="RefSeq" id="WP_123906544.1">
    <property type="nucleotide sequence ID" value="NZ_CAJZTX010000057.1"/>
</dbReference>